<dbReference type="KEGG" id="dzi:111284595"/>
<reference evidence="3" key="1">
    <citation type="submission" date="2025-08" db="UniProtKB">
        <authorList>
            <consortium name="RefSeq"/>
        </authorList>
    </citation>
    <scope>IDENTIFICATION</scope>
    <source>
        <tissue evidence="3">Fruit stalk</tissue>
    </source>
</reference>
<dbReference type="RefSeq" id="XP_022729073.1">
    <property type="nucleotide sequence ID" value="XM_022873338.1"/>
</dbReference>
<evidence type="ECO:0000313" key="3">
    <source>
        <dbReference type="RefSeq" id="XP_022729073.1"/>
    </source>
</evidence>
<dbReference type="GO" id="GO:0000347">
    <property type="term" value="C:THO complex"/>
    <property type="evidence" value="ECO:0007669"/>
    <property type="project" value="TreeGrafter"/>
</dbReference>
<gene>
    <name evidence="3" type="primary">LOC111284595</name>
</gene>
<evidence type="ECO:0000313" key="2">
    <source>
        <dbReference type="Proteomes" id="UP000515121"/>
    </source>
</evidence>
<name>A0A6P5XLJ2_DURZI</name>
<organism evidence="2 3">
    <name type="scientific">Durio zibethinus</name>
    <name type="common">Durian</name>
    <dbReference type="NCBI Taxonomy" id="66656"/>
    <lineage>
        <taxon>Eukaryota</taxon>
        <taxon>Viridiplantae</taxon>
        <taxon>Streptophyta</taxon>
        <taxon>Embryophyta</taxon>
        <taxon>Tracheophyta</taxon>
        <taxon>Spermatophyta</taxon>
        <taxon>Magnoliopsida</taxon>
        <taxon>eudicotyledons</taxon>
        <taxon>Gunneridae</taxon>
        <taxon>Pentapetalae</taxon>
        <taxon>rosids</taxon>
        <taxon>malvids</taxon>
        <taxon>Malvales</taxon>
        <taxon>Malvaceae</taxon>
        <taxon>Helicteroideae</taxon>
        <taxon>Durio</taxon>
    </lineage>
</organism>
<evidence type="ECO:0000256" key="1">
    <source>
        <dbReference type="ARBA" id="ARBA00022574"/>
    </source>
</evidence>
<dbReference type="InterPro" id="IPR042626">
    <property type="entry name" value="THOC6"/>
</dbReference>
<sequence>MQHFQITGCDHNFRSFNLIIVMLPIQILAVGADPVLSRFDINGMILTQIHCASQSAFSVSLHPSGVTAMGGYGDLVDVISQFGSHLCTFRSHCV</sequence>
<dbReference type="AlphaFoldDB" id="A0A6P5XLJ2"/>
<dbReference type="GO" id="GO:0006406">
    <property type="term" value="P:mRNA export from nucleus"/>
    <property type="evidence" value="ECO:0007669"/>
    <property type="project" value="TreeGrafter"/>
</dbReference>
<dbReference type="PANTHER" id="PTHR44411:SF1">
    <property type="entry name" value="THO COMPLEX SUBUNIT 6 HOMOLOG"/>
    <property type="match status" value="1"/>
</dbReference>
<dbReference type="PANTHER" id="PTHR44411">
    <property type="entry name" value="THO COMPLEX SUBUNIT 6 HOMOLOG"/>
    <property type="match status" value="1"/>
</dbReference>
<accession>A0A6P5XLJ2</accession>
<keyword evidence="2" id="KW-1185">Reference proteome</keyword>
<protein>
    <submittedName>
        <fullName evidence="3">THO complex subunit 6-like</fullName>
    </submittedName>
</protein>
<dbReference type="GO" id="GO:0000346">
    <property type="term" value="C:transcription export complex"/>
    <property type="evidence" value="ECO:0007669"/>
    <property type="project" value="TreeGrafter"/>
</dbReference>
<dbReference type="Proteomes" id="UP000515121">
    <property type="component" value="Unplaced"/>
</dbReference>
<dbReference type="GeneID" id="111284595"/>
<keyword evidence="1" id="KW-0853">WD repeat</keyword>
<proteinExistence type="predicted"/>
<dbReference type="OrthoDB" id="1701213at2759"/>